<evidence type="ECO:0000313" key="8">
    <source>
        <dbReference type="Proteomes" id="UP001595758"/>
    </source>
</evidence>
<accession>A0ABV8CCM0</accession>
<feature type="transmembrane region" description="Helical" evidence="5">
    <location>
        <begin position="12"/>
        <end position="28"/>
    </location>
</feature>
<dbReference type="Pfam" id="PF04932">
    <property type="entry name" value="Wzy_C"/>
    <property type="match status" value="1"/>
</dbReference>
<feature type="transmembrane region" description="Helical" evidence="5">
    <location>
        <begin position="140"/>
        <end position="157"/>
    </location>
</feature>
<evidence type="ECO:0000313" key="7">
    <source>
        <dbReference type="EMBL" id="MFC3907952.1"/>
    </source>
</evidence>
<dbReference type="PANTHER" id="PTHR37422:SF23">
    <property type="entry name" value="TEICHURONIC ACID BIOSYNTHESIS PROTEIN TUAE"/>
    <property type="match status" value="1"/>
</dbReference>
<feature type="domain" description="O-antigen ligase-related" evidence="6">
    <location>
        <begin position="263"/>
        <end position="426"/>
    </location>
</feature>
<comment type="caution">
    <text evidence="7">The sequence shown here is derived from an EMBL/GenBank/DDBJ whole genome shotgun (WGS) entry which is preliminary data.</text>
</comment>
<gene>
    <name evidence="7" type="ORF">ACFORL_02505</name>
</gene>
<feature type="transmembrane region" description="Helical" evidence="5">
    <location>
        <begin position="40"/>
        <end position="68"/>
    </location>
</feature>
<keyword evidence="8" id="KW-1185">Reference proteome</keyword>
<name>A0ABV8CCM0_9GAMM</name>
<feature type="transmembrane region" description="Helical" evidence="5">
    <location>
        <begin position="411"/>
        <end position="435"/>
    </location>
</feature>
<dbReference type="EMBL" id="JBHSAB010000001">
    <property type="protein sequence ID" value="MFC3907952.1"/>
    <property type="molecule type" value="Genomic_DNA"/>
</dbReference>
<evidence type="ECO:0000256" key="5">
    <source>
        <dbReference type="SAM" id="Phobius"/>
    </source>
</evidence>
<protein>
    <submittedName>
        <fullName evidence="7">O-antigen ligase family protein</fullName>
    </submittedName>
</protein>
<keyword evidence="4 5" id="KW-0472">Membrane</keyword>
<reference evidence="8" key="1">
    <citation type="journal article" date="2019" name="Int. J. Syst. Evol. Microbiol.">
        <title>The Global Catalogue of Microorganisms (GCM) 10K type strain sequencing project: providing services to taxonomists for standard genome sequencing and annotation.</title>
        <authorList>
            <consortium name="The Broad Institute Genomics Platform"/>
            <consortium name="The Broad Institute Genome Sequencing Center for Infectious Disease"/>
            <person name="Wu L."/>
            <person name="Ma J."/>
        </authorList>
    </citation>
    <scope>NUCLEOTIDE SEQUENCE [LARGE SCALE GENOMIC DNA]</scope>
    <source>
        <strain evidence="8">CCUG 59858</strain>
    </source>
</reference>
<evidence type="ECO:0000256" key="3">
    <source>
        <dbReference type="ARBA" id="ARBA00022989"/>
    </source>
</evidence>
<evidence type="ECO:0000256" key="2">
    <source>
        <dbReference type="ARBA" id="ARBA00022692"/>
    </source>
</evidence>
<dbReference type="InterPro" id="IPR051533">
    <property type="entry name" value="WaaL-like"/>
</dbReference>
<organism evidence="7 8">
    <name type="scientific">Legionella dresdenensis</name>
    <dbReference type="NCBI Taxonomy" id="450200"/>
    <lineage>
        <taxon>Bacteria</taxon>
        <taxon>Pseudomonadati</taxon>
        <taxon>Pseudomonadota</taxon>
        <taxon>Gammaproteobacteria</taxon>
        <taxon>Legionellales</taxon>
        <taxon>Legionellaceae</taxon>
        <taxon>Legionella</taxon>
    </lineage>
</organism>
<evidence type="ECO:0000259" key="6">
    <source>
        <dbReference type="Pfam" id="PF04932"/>
    </source>
</evidence>
<feature type="transmembrane region" description="Helical" evidence="5">
    <location>
        <begin position="470"/>
        <end position="487"/>
    </location>
</feature>
<dbReference type="InterPro" id="IPR007016">
    <property type="entry name" value="O-antigen_ligase-rel_domated"/>
</dbReference>
<feature type="transmembrane region" description="Helical" evidence="5">
    <location>
        <begin position="110"/>
        <end position="128"/>
    </location>
</feature>
<evidence type="ECO:0000256" key="4">
    <source>
        <dbReference type="ARBA" id="ARBA00023136"/>
    </source>
</evidence>
<keyword evidence="3 5" id="KW-1133">Transmembrane helix</keyword>
<dbReference type="PANTHER" id="PTHR37422">
    <property type="entry name" value="TEICHURONIC ACID BIOSYNTHESIS PROTEIN TUAE"/>
    <property type="match status" value="1"/>
</dbReference>
<dbReference type="RefSeq" id="WP_382340754.1">
    <property type="nucleotide sequence ID" value="NZ_JBHSAB010000001.1"/>
</dbReference>
<feature type="transmembrane region" description="Helical" evidence="5">
    <location>
        <begin position="303"/>
        <end position="322"/>
    </location>
</feature>
<comment type="subcellular location">
    <subcellularLocation>
        <location evidence="1">Membrane</location>
        <topology evidence="1">Multi-pass membrane protein</topology>
    </subcellularLocation>
</comment>
<proteinExistence type="predicted"/>
<evidence type="ECO:0000256" key="1">
    <source>
        <dbReference type="ARBA" id="ARBA00004141"/>
    </source>
</evidence>
<sequence>MLNFLKLRSENWLPGIFILVTAIIALNLRFEIGHMRNLAFLLSAVLVMYGVFRPWLLLLSLIVSLFSIEPTPKDVGASEIIIAVMAVLYVLATYTNEIYKGNIKALKSPLISSVIFSSLVLASCYYATNQGVSFADWMRGIFPFLLLYLSIPISITLKEDFSFRIKWVLIACAVLTLLILGYINSVFFVQGFYKIYWLNEDGFKVYNSEVWNSDTLSGPFLDRITLTIQQATSELLPLGLVVFTLVSLFTKKPNIKIASMGCAALSLFAILETYTRSMLLSSIIVLGLVGLWLFFYKRDLINAYLKICTVLVMLSLTFVSTLDTNSVWLGRISVFFKTIYHVNDRSVYLPSDNSNKDDNLLSRIVEYKIAWSQFSKKPLFGAGIGARHDINFPLSNGQYIHKKVGYIHNWIFYWLMVGGLAGVILYSSFIIIPLYYVTRLPSEAWKLKVLVVSIMLTMTFYSLFFAVFRLLTFNLIFAIIWGISFCLRQNEKLASQELFVESSRVRFDSAMGDTRGCVV</sequence>
<keyword evidence="7" id="KW-0436">Ligase</keyword>
<feature type="transmembrane region" description="Helical" evidence="5">
    <location>
        <begin position="169"/>
        <end position="193"/>
    </location>
</feature>
<feature type="transmembrane region" description="Helical" evidence="5">
    <location>
        <begin position="80"/>
        <end position="98"/>
    </location>
</feature>
<dbReference type="Proteomes" id="UP001595758">
    <property type="component" value="Unassembled WGS sequence"/>
</dbReference>
<dbReference type="GO" id="GO:0016874">
    <property type="term" value="F:ligase activity"/>
    <property type="evidence" value="ECO:0007669"/>
    <property type="project" value="UniProtKB-KW"/>
</dbReference>
<keyword evidence="2 5" id="KW-0812">Transmembrane</keyword>
<feature type="transmembrane region" description="Helical" evidence="5">
    <location>
        <begin position="277"/>
        <end position="296"/>
    </location>
</feature>